<reference evidence="2 3" key="1">
    <citation type="submission" date="2018-10" db="EMBL/GenBank/DDBJ databases">
        <title>A high-quality apple genome assembly.</title>
        <authorList>
            <person name="Hu J."/>
        </authorList>
    </citation>
    <scope>NUCLEOTIDE SEQUENCE [LARGE SCALE GENOMIC DNA]</scope>
    <source>
        <strain evidence="3">cv. HFTH1</strain>
        <tissue evidence="2">Young leaf</tissue>
    </source>
</reference>
<dbReference type="InterPro" id="IPR050608">
    <property type="entry name" value="NmrA-type/Isoflavone_red_sf"/>
</dbReference>
<dbReference type="InterPro" id="IPR036291">
    <property type="entry name" value="NAD(P)-bd_dom_sf"/>
</dbReference>
<comment type="caution">
    <text evidence="2">The sequence shown here is derived from an EMBL/GenBank/DDBJ whole genome shotgun (WGS) entry which is preliminary data.</text>
</comment>
<organism evidence="2 3">
    <name type="scientific">Malus domestica</name>
    <name type="common">Apple</name>
    <name type="synonym">Pyrus malus</name>
    <dbReference type="NCBI Taxonomy" id="3750"/>
    <lineage>
        <taxon>Eukaryota</taxon>
        <taxon>Viridiplantae</taxon>
        <taxon>Streptophyta</taxon>
        <taxon>Embryophyta</taxon>
        <taxon>Tracheophyta</taxon>
        <taxon>Spermatophyta</taxon>
        <taxon>Magnoliopsida</taxon>
        <taxon>eudicotyledons</taxon>
        <taxon>Gunneridae</taxon>
        <taxon>Pentapetalae</taxon>
        <taxon>rosids</taxon>
        <taxon>fabids</taxon>
        <taxon>Rosales</taxon>
        <taxon>Rosaceae</taxon>
        <taxon>Amygdaloideae</taxon>
        <taxon>Maleae</taxon>
        <taxon>Malus</taxon>
    </lineage>
</organism>
<feature type="domain" description="NmrA-like" evidence="1">
    <location>
        <begin position="115"/>
        <end position="198"/>
    </location>
</feature>
<dbReference type="SUPFAM" id="SSF51735">
    <property type="entry name" value="NAD(P)-binding Rossmann-fold domains"/>
    <property type="match status" value="1"/>
</dbReference>
<evidence type="ECO:0000313" key="2">
    <source>
        <dbReference type="EMBL" id="RXI03390.1"/>
    </source>
</evidence>
<dbReference type="Proteomes" id="UP000290289">
    <property type="component" value="Chromosome 3"/>
</dbReference>
<dbReference type="EMBL" id="RDQH01000329">
    <property type="protein sequence ID" value="RXI03390.1"/>
    <property type="molecule type" value="Genomic_DNA"/>
</dbReference>
<sequence>MACRTALRSVLLIKAWRPVHVAWSSAPASFRTRRLSSPRLSRHFKTRDIHFARRTHLNCSHSENSPTLSNDDQGSPKEYEFEAPVKLLDKMLHSMPQSPDEQLVVISQVLVADINIDYEVIVNTQIFLQTADQTKIIATIKKAGNIKRFFPSKFGNDVDRVNAVELAKSSFDAKVQIRRAIEAKGIPHTYVSNNCFAG</sequence>
<keyword evidence="3" id="KW-1185">Reference proteome</keyword>
<accession>A0A498K568</accession>
<dbReference type="PANTHER" id="PTHR43349:SF93">
    <property type="entry name" value="ISOFLAVONE REDUCTASE HOMOLOG P3-RELATED"/>
    <property type="match status" value="1"/>
</dbReference>
<dbReference type="PANTHER" id="PTHR43349">
    <property type="entry name" value="PINORESINOL REDUCTASE-RELATED"/>
    <property type="match status" value="1"/>
</dbReference>
<name>A0A498K568_MALDO</name>
<evidence type="ECO:0000313" key="3">
    <source>
        <dbReference type="Proteomes" id="UP000290289"/>
    </source>
</evidence>
<dbReference type="Gene3D" id="3.40.50.720">
    <property type="entry name" value="NAD(P)-binding Rossmann-like Domain"/>
    <property type="match status" value="1"/>
</dbReference>
<evidence type="ECO:0000259" key="1">
    <source>
        <dbReference type="Pfam" id="PF05368"/>
    </source>
</evidence>
<dbReference type="GO" id="GO:0009807">
    <property type="term" value="P:lignan biosynthetic process"/>
    <property type="evidence" value="ECO:0007669"/>
    <property type="project" value="UniProtKB-ARBA"/>
</dbReference>
<dbReference type="InterPro" id="IPR008030">
    <property type="entry name" value="NmrA-like"/>
</dbReference>
<gene>
    <name evidence="2" type="ORF">DVH24_004042</name>
</gene>
<dbReference type="AlphaFoldDB" id="A0A498K568"/>
<protein>
    <recommendedName>
        <fullName evidence="1">NmrA-like domain-containing protein</fullName>
    </recommendedName>
</protein>
<proteinExistence type="predicted"/>
<dbReference type="Pfam" id="PF05368">
    <property type="entry name" value="NmrA"/>
    <property type="match status" value="1"/>
</dbReference>